<evidence type="ECO:0000313" key="1">
    <source>
        <dbReference type="EMBL" id="PIO30215.1"/>
    </source>
</evidence>
<accession>A0A2G9RR38</accession>
<protein>
    <submittedName>
        <fullName evidence="1">Uncharacterized protein</fullName>
    </submittedName>
</protein>
<evidence type="ECO:0000313" key="2">
    <source>
        <dbReference type="Proteomes" id="UP000228934"/>
    </source>
</evidence>
<name>A0A2G9RR38_AQUCT</name>
<dbReference type="EMBL" id="KV932138">
    <property type="protein sequence ID" value="PIO30215.1"/>
    <property type="molecule type" value="Genomic_DNA"/>
</dbReference>
<reference evidence="2" key="1">
    <citation type="journal article" date="2017" name="Nat. Commun.">
        <title>The North American bullfrog draft genome provides insight into hormonal regulation of long noncoding RNA.</title>
        <authorList>
            <person name="Hammond S.A."/>
            <person name="Warren R.L."/>
            <person name="Vandervalk B.P."/>
            <person name="Kucuk E."/>
            <person name="Khan H."/>
            <person name="Gibb E.A."/>
            <person name="Pandoh P."/>
            <person name="Kirk H."/>
            <person name="Zhao Y."/>
            <person name="Jones M."/>
            <person name="Mungall A.J."/>
            <person name="Coope R."/>
            <person name="Pleasance S."/>
            <person name="Moore R.A."/>
            <person name="Holt R.A."/>
            <person name="Round J.M."/>
            <person name="Ohora S."/>
            <person name="Walle B.V."/>
            <person name="Veldhoen N."/>
            <person name="Helbing C.C."/>
            <person name="Birol I."/>
        </authorList>
    </citation>
    <scope>NUCLEOTIDE SEQUENCE [LARGE SCALE GENOMIC DNA]</scope>
</reference>
<dbReference type="AlphaFoldDB" id="A0A2G9RR38"/>
<proteinExistence type="predicted"/>
<gene>
    <name evidence="1" type="ORF">AB205_0042740</name>
</gene>
<sequence>MIQKKQLMMSLILFLYWYPKIPKVLTLITAVGTQSPAYQTCPGLYYWWINS</sequence>
<organism evidence="1 2">
    <name type="scientific">Aquarana catesbeiana</name>
    <name type="common">American bullfrog</name>
    <name type="synonym">Rana catesbeiana</name>
    <dbReference type="NCBI Taxonomy" id="8400"/>
    <lineage>
        <taxon>Eukaryota</taxon>
        <taxon>Metazoa</taxon>
        <taxon>Chordata</taxon>
        <taxon>Craniata</taxon>
        <taxon>Vertebrata</taxon>
        <taxon>Euteleostomi</taxon>
        <taxon>Amphibia</taxon>
        <taxon>Batrachia</taxon>
        <taxon>Anura</taxon>
        <taxon>Neobatrachia</taxon>
        <taxon>Ranoidea</taxon>
        <taxon>Ranidae</taxon>
        <taxon>Aquarana</taxon>
    </lineage>
</organism>
<keyword evidence="2" id="KW-1185">Reference proteome</keyword>
<dbReference type="Proteomes" id="UP000228934">
    <property type="component" value="Unassembled WGS sequence"/>
</dbReference>